<evidence type="ECO:0000256" key="4">
    <source>
        <dbReference type="SAM" id="SignalP"/>
    </source>
</evidence>
<protein>
    <recommendedName>
        <fullName evidence="7">Mid2 domain-containing protein</fullName>
    </recommendedName>
</protein>
<keyword evidence="3" id="KW-0472">Membrane</keyword>
<keyword evidence="1" id="KW-0175">Coiled coil</keyword>
<feature type="signal peptide" evidence="4">
    <location>
        <begin position="1"/>
        <end position="20"/>
    </location>
</feature>
<dbReference type="OMA" id="TRIASHT"/>
<feature type="chain" id="PRO_5013695582" description="Mid2 domain-containing protein" evidence="4">
    <location>
        <begin position="21"/>
        <end position="297"/>
    </location>
</feature>
<evidence type="ECO:0000256" key="1">
    <source>
        <dbReference type="SAM" id="Coils"/>
    </source>
</evidence>
<keyword evidence="3" id="KW-0812">Transmembrane</keyword>
<feature type="region of interest" description="Disordered" evidence="2">
    <location>
        <begin position="275"/>
        <end position="297"/>
    </location>
</feature>
<accession>A0A2H3CBF3</accession>
<organism evidence="5 6">
    <name type="scientific">Armillaria gallica</name>
    <name type="common">Bulbous honey fungus</name>
    <name type="synonym">Armillaria bulbosa</name>
    <dbReference type="NCBI Taxonomy" id="47427"/>
    <lineage>
        <taxon>Eukaryota</taxon>
        <taxon>Fungi</taxon>
        <taxon>Dikarya</taxon>
        <taxon>Basidiomycota</taxon>
        <taxon>Agaricomycotina</taxon>
        <taxon>Agaricomycetes</taxon>
        <taxon>Agaricomycetidae</taxon>
        <taxon>Agaricales</taxon>
        <taxon>Marasmiineae</taxon>
        <taxon>Physalacriaceae</taxon>
        <taxon>Armillaria</taxon>
    </lineage>
</organism>
<sequence length="297" mass="32841">MFLSLFQLGLFAVTFPLALSLEIILPDSTPIVSQSTQISLRWTSGDPKHFNLGAHWANGEMTRVLPDDPSDVERNRVVTNFTHDQNVTMSFNHTAYTDVEDHIVMAWVTQPLFKALAYSHWFAVDGSNTTDTTFGGGIIPSSTGSSAPVAQGPTSTAAPEEPKTASRTGAILGGVLGSLVFLSISGLVLFMLRRRRRFKISAPSRAFWKYLPNENGGPLTPFSLGSSRMSFHQERETDAQEPVSEVSRDYLEAENARMREEIMALRLENQTKRMEARYGSLPPPSYRSTPSYCSSDV</sequence>
<feature type="region of interest" description="Disordered" evidence="2">
    <location>
        <begin position="139"/>
        <end position="163"/>
    </location>
</feature>
<proteinExistence type="predicted"/>
<feature type="coiled-coil region" evidence="1">
    <location>
        <begin position="248"/>
        <end position="275"/>
    </location>
</feature>
<evidence type="ECO:0000256" key="3">
    <source>
        <dbReference type="SAM" id="Phobius"/>
    </source>
</evidence>
<evidence type="ECO:0000313" key="5">
    <source>
        <dbReference type="EMBL" id="PBK80415.1"/>
    </source>
</evidence>
<keyword evidence="4" id="KW-0732">Signal</keyword>
<dbReference type="OrthoDB" id="3023562at2759"/>
<evidence type="ECO:0000313" key="6">
    <source>
        <dbReference type="Proteomes" id="UP000217790"/>
    </source>
</evidence>
<keyword evidence="6" id="KW-1185">Reference proteome</keyword>
<reference evidence="6" key="1">
    <citation type="journal article" date="2017" name="Nat. Ecol. Evol.">
        <title>Genome expansion and lineage-specific genetic innovations in the forest pathogenic fungi Armillaria.</title>
        <authorList>
            <person name="Sipos G."/>
            <person name="Prasanna A.N."/>
            <person name="Walter M.C."/>
            <person name="O'Connor E."/>
            <person name="Balint B."/>
            <person name="Krizsan K."/>
            <person name="Kiss B."/>
            <person name="Hess J."/>
            <person name="Varga T."/>
            <person name="Slot J."/>
            <person name="Riley R."/>
            <person name="Boka B."/>
            <person name="Rigling D."/>
            <person name="Barry K."/>
            <person name="Lee J."/>
            <person name="Mihaltcheva S."/>
            <person name="LaButti K."/>
            <person name="Lipzen A."/>
            <person name="Waldron R."/>
            <person name="Moloney N.M."/>
            <person name="Sperisen C."/>
            <person name="Kredics L."/>
            <person name="Vagvoelgyi C."/>
            <person name="Patrignani A."/>
            <person name="Fitzpatrick D."/>
            <person name="Nagy I."/>
            <person name="Doyle S."/>
            <person name="Anderson J.B."/>
            <person name="Grigoriev I.V."/>
            <person name="Gueldener U."/>
            <person name="Muensterkoetter M."/>
            <person name="Nagy L.G."/>
        </authorList>
    </citation>
    <scope>NUCLEOTIDE SEQUENCE [LARGE SCALE GENOMIC DNA]</scope>
    <source>
        <strain evidence="6">Ar21-2</strain>
    </source>
</reference>
<dbReference type="EMBL" id="KZ293745">
    <property type="protein sequence ID" value="PBK80415.1"/>
    <property type="molecule type" value="Genomic_DNA"/>
</dbReference>
<keyword evidence="3" id="KW-1133">Transmembrane helix</keyword>
<evidence type="ECO:0008006" key="7">
    <source>
        <dbReference type="Google" id="ProtNLM"/>
    </source>
</evidence>
<dbReference type="InParanoid" id="A0A2H3CBF3"/>
<name>A0A2H3CBF3_ARMGA</name>
<dbReference type="Proteomes" id="UP000217790">
    <property type="component" value="Unassembled WGS sequence"/>
</dbReference>
<feature type="transmembrane region" description="Helical" evidence="3">
    <location>
        <begin position="170"/>
        <end position="192"/>
    </location>
</feature>
<gene>
    <name evidence="5" type="ORF">ARMGADRAFT_1092209</name>
</gene>
<evidence type="ECO:0000256" key="2">
    <source>
        <dbReference type="SAM" id="MobiDB-lite"/>
    </source>
</evidence>
<dbReference type="AlphaFoldDB" id="A0A2H3CBF3"/>
<feature type="compositionally biased region" description="Polar residues" evidence="2">
    <location>
        <begin position="286"/>
        <end position="297"/>
    </location>
</feature>